<organism evidence="1 2">
    <name type="scientific">Entamoeba invadens IP1</name>
    <dbReference type="NCBI Taxonomy" id="370355"/>
    <lineage>
        <taxon>Eukaryota</taxon>
        <taxon>Amoebozoa</taxon>
        <taxon>Evosea</taxon>
        <taxon>Archamoebae</taxon>
        <taxon>Mastigamoebida</taxon>
        <taxon>Entamoebidae</taxon>
        <taxon>Entamoeba</taxon>
    </lineage>
</organism>
<feature type="non-terminal residue" evidence="1">
    <location>
        <position position="543"/>
    </location>
</feature>
<dbReference type="KEGG" id="eiv:EIN_139320"/>
<sequence length="543" mass="61111">MVEIPFGVQVILNDAFKCAHIQEIAIPDSVTFLGDCVFNGCTNLTRVTLPSSLKYIPSQTFEKCVSLKEVKIPSTVTAIGYDCFGDDCGVLSIVVTPNICVSLNAFECSNLNHIEFVGQMYIADYVCGYCSLLKSVKMDTTVQGIGSHSFYQCEQLEYIDVPSSLQIINMSAFEKCTSLRKFVIPRGLLYMCARVFCDCSNLEELYFPENTKFSGVDVFTNCIKLSALTLPNFNGKLTFAISKYEEEMVNKFGYTALDVVIDIDYENEQNYNNDEDRIADEKLHEVKDMLNCDEVVLDKIEQCKVFDFREAESVSGQRFYYNKYLQTVYFPSTIVDFNLENISNSTDNPVEISENCCINMNREFSYDMTSNFVFPTSITKIGVHNIWYGVPRKYDVPSTVVEIGKNAFNGYCYLEELVIPKSVTKIGNGFVSGCSVLTSLVCENGTSFDLKKITESDTNTLHELTRDTTPTKLVIPNGVTYAYNCVSELADLKELFSLPSTLKKADKYLFSNNKKLTKIELNGVDSDIFVVSYECHLRLKALG</sequence>
<reference evidence="1 2" key="1">
    <citation type="submission" date="2012-10" db="EMBL/GenBank/DDBJ databases">
        <authorList>
            <person name="Zafar N."/>
            <person name="Inman J."/>
            <person name="Hall N."/>
            <person name="Lorenzi H."/>
            <person name="Caler E."/>
        </authorList>
    </citation>
    <scope>NUCLEOTIDE SEQUENCE [LARGE SCALE GENOMIC DNA]</scope>
    <source>
        <strain evidence="1 2">IP1</strain>
    </source>
</reference>
<dbReference type="Gene3D" id="3.80.10.10">
    <property type="entry name" value="Ribonuclease Inhibitor"/>
    <property type="match status" value="3"/>
</dbReference>
<protein>
    <submittedName>
        <fullName evidence="1">Leucine rich repeat containing protein BspA family protein</fullName>
    </submittedName>
</protein>
<dbReference type="PANTHER" id="PTHR45661">
    <property type="entry name" value="SURFACE ANTIGEN"/>
    <property type="match status" value="1"/>
</dbReference>
<dbReference type="VEuPathDB" id="AmoebaDB:EIN_139320"/>
<dbReference type="OrthoDB" id="27520at2759"/>
<dbReference type="RefSeq" id="XP_004183471.1">
    <property type="nucleotide sequence ID" value="XM_004183423.1"/>
</dbReference>
<evidence type="ECO:0000313" key="2">
    <source>
        <dbReference type="Proteomes" id="UP000014680"/>
    </source>
</evidence>
<gene>
    <name evidence="1" type="ORF">EIN_139320</name>
</gene>
<dbReference type="PANTHER" id="PTHR45661:SF3">
    <property type="entry name" value="IG-LIKE DOMAIN-CONTAINING PROTEIN"/>
    <property type="match status" value="1"/>
</dbReference>
<dbReference type="InterPro" id="IPR026906">
    <property type="entry name" value="LRR_5"/>
</dbReference>
<name>A0A0A1TV35_ENTIV</name>
<dbReference type="SUPFAM" id="SSF52058">
    <property type="entry name" value="L domain-like"/>
    <property type="match status" value="1"/>
</dbReference>
<dbReference type="AlphaFoldDB" id="A0A0A1TV35"/>
<dbReference type="Pfam" id="PF13306">
    <property type="entry name" value="LRR_5"/>
    <property type="match status" value="4"/>
</dbReference>
<dbReference type="InterPro" id="IPR053139">
    <property type="entry name" value="Surface_bspA-like"/>
</dbReference>
<dbReference type="InterPro" id="IPR032675">
    <property type="entry name" value="LRR_dom_sf"/>
</dbReference>
<keyword evidence="2" id="KW-1185">Reference proteome</keyword>
<feature type="non-terminal residue" evidence="1">
    <location>
        <position position="1"/>
    </location>
</feature>
<dbReference type="GeneID" id="14883107"/>
<proteinExistence type="predicted"/>
<evidence type="ECO:0000313" key="1">
    <source>
        <dbReference type="EMBL" id="ELP84125.1"/>
    </source>
</evidence>
<dbReference type="Proteomes" id="UP000014680">
    <property type="component" value="Unassembled WGS sequence"/>
</dbReference>
<dbReference type="EMBL" id="KB207160">
    <property type="protein sequence ID" value="ELP84125.1"/>
    <property type="molecule type" value="Genomic_DNA"/>
</dbReference>
<accession>A0A0A1TV35</accession>